<reference evidence="11" key="1">
    <citation type="submission" date="2017-09" db="EMBL/GenBank/DDBJ databases">
        <title>Depth-based differentiation of microbial function through sediment-hosted aquifers and enrichment of novel symbionts in the deep terrestrial subsurface.</title>
        <authorList>
            <person name="Probst A.J."/>
            <person name="Ladd B."/>
            <person name="Jarett J.K."/>
            <person name="Geller-Mcgrath D.E."/>
            <person name="Sieber C.M.K."/>
            <person name="Emerson J.B."/>
            <person name="Anantharaman K."/>
            <person name="Thomas B.C."/>
            <person name="Malmstrom R."/>
            <person name="Stieglmeier M."/>
            <person name="Klingl A."/>
            <person name="Woyke T."/>
            <person name="Ryan C.M."/>
            <person name="Banfield J.F."/>
        </authorList>
    </citation>
    <scope>NUCLEOTIDE SEQUENCE [LARGE SCALE GENOMIC DNA]</scope>
</reference>
<evidence type="ECO:0000256" key="1">
    <source>
        <dbReference type="ARBA" id="ARBA00004370"/>
    </source>
</evidence>
<keyword evidence="2 9" id="KW-0813">Transport</keyword>
<dbReference type="HAMAP" id="MF_00422">
    <property type="entry name" value="SecE"/>
    <property type="match status" value="1"/>
</dbReference>
<dbReference type="NCBIfam" id="TIGR00964">
    <property type="entry name" value="secE_bact"/>
    <property type="match status" value="1"/>
</dbReference>
<dbReference type="GO" id="GO:0008320">
    <property type="term" value="F:protein transmembrane transporter activity"/>
    <property type="evidence" value="ECO:0007669"/>
    <property type="project" value="UniProtKB-UniRule"/>
</dbReference>
<dbReference type="GO" id="GO:0006605">
    <property type="term" value="P:protein targeting"/>
    <property type="evidence" value="ECO:0007669"/>
    <property type="project" value="UniProtKB-UniRule"/>
</dbReference>
<dbReference type="PROSITE" id="PS01067">
    <property type="entry name" value="SECE_SEC61G"/>
    <property type="match status" value="1"/>
</dbReference>
<evidence type="ECO:0000256" key="8">
    <source>
        <dbReference type="ARBA" id="ARBA00023136"/>
    </source>
</evidence>
<evidence type="ECO:0000256" key="2">
    <source>
        <dbReference type="ARBA" id="ARBA00022448"/>
    </source>
</evidence>
<dbReference type="GO" id="GO:0009306">
    <property type="term" value="P:protein secretion"/>
    <property type="evidence" value="ECO:0007669"/>
    <property type="project" value="UniProtKB-UniRule"/>
</dbReference>
<protein>
    <recommendedName>
        <fullName evidence="9">Protein translocase subunit SecE</fullName>
    </recommendedName>
</protein>
<dbReference type="AlphaFoldDB" id="A0A2H0WP65"/>
<evidence type="ECO:0000256" key="7">
    <source>
        <dbReference type="ARBA" id="ARBA00023010"/>
    </source>
</evidence>
<dbReference type="GO" id="GO:0005886">
    <property type="term" value="C:plasma membrane"/>
    <property type="evidence" value="ECO:0007669"/>
    <property type="project" value="UniProtKB-SubCell"/>
</dbReference>
<comment type="function">
    <text evidence="9">Essential subunit of the Sec protein translocation channel SecYEG. Clamps together the 2 halves of SecY. May contact the channel plug during translocation.</text>
</comment>
<dbReference type="InterPro" id="IPR001901">
    <property type="entry name" value="Translocase_SecE/Sec61-g"/>
</dbReference>
<comment type="similarity">
    <text evidence="9">Belongs to the SecE/SEC61-gamma family.</text>
</comment>
<evidence type="ECO:0000256" key="6">
    <source>
        <dbReference type="ARBA" id="ARBA00022989"/>
    </source>
</evidence>
<dbReference type="GO" id="GO:0043952">
    <property type="term" value="P:protein transport by the Sec complex"/>
    <property type="evidence" value="ECO:0007669"/>
    <property type="project" value="UniProtKB-UniRule"/>
</dbReference>
<keyword evidence="8 9" id="KW-0472">Membrane</keyword>
<dbReference type="PANTHER" id="PTHR33910:SF1">
    <property type="entry name" value="PROTEIN TRANSLOCASE SUBUNIT SECE"/>
    <property type="match status" value="1"/>
</dbReference>
<dbReference type="InterPro" id="IPR038379">
    <property type="entry name" value="SecE_sf"/>
</dbReference>
<dbReference type="EMBL" id="PEZI01000056">
    <property type="protein sequence ID" value="PIS14434.1"/>
    <property type="molecule type" value="Genomic_DNA"/>
</dbReference>
<evidence type="ECO:0000313" key="10">
    <source>
        <dbReference type="EMBL" id="PIS14434.1"/>
    </source>
</evidence>
<comment type="subunit">
    <text evidence="9">Component of the Sec protein translocase complex. Heterotrimer consisting of SecY, SecE and SecG subunits. The heterotrimers can form oligomers, although 1 heterotrimer is thought to be able to translocate proteins. Interacts with the ribosome. Interacts with SecDF, and other proteins may be involved. Interacts with SecA.</text>
</comment>
<evidence type="ECO:0000313" key="11">
    <source>
        <dbReference type="Proteomes" id="UP000230775"/>
    </source>
</evidence>
<keyword evidence="7 9" id="KW-0811">Translocation</keyword>
<accession>A0A2H0WP65</accession>
<sequence length="63" mass="7049">MPNINPAKFFTEVKSELLKVTWPTKNQVIRLTTVVIFISLAVGIFIGGLDFVFTKLIGLIVKK</sequence>
<gene>
    <name evidence="9" type="primary">secE</name>
    <name evidence="10" type="ORF">COT64_02720</name>
</gene>
<organism evidence="10 11">
    <name type="scientific">Candidatus Shapirobacteria bacterium CG09_land_8_20_14_0_10_39_12</name>
    <dbReference type="NCBI Taxonomy" id="1974885"/>
    <lineage>
        <taxon>Bacteria</taxon>
        <taxon>Candidatus Shapironibacteriota</taxon>
    </lineage>
</organism>
<keyword evidence="6 9" id="KW-1133">Transmembrane helix</keyword>
<dbReference type="Gene3D" id="1.20.5.1030">
    <property type="entry name" value="Preprotein translocase secy subunit"/>
    <property type="match status" value="1"/>
</dbReference>
<dbReference type="Pfam" id="PF00584">
    <property type="entry name" value="SecE"/>
    <property type="match status" value="1"/>
</dbReference>
<evidence type="ECO:0000256" key="3">
    <source>
        <dbReference type="ARBA" id="ARBA00022475"/>
    </source>
</evidence>
<comment type="subcellular location">
    <subcellularLocation>
        <location evidence="9">Cell membrane</location>
        <topology evidence="9">Single-pass membrane protein</topology>
    </subcellularLocation>
    <subcellularLocation>
        <location evidence="1">Membrane</location>
    </subcellularLocation>
</comment>
<comment type="caution">
    <text evidence="10">The sequence shown here is derived from an EMBL/GenBank/DDBJ whole genome shotgun (WGS) entry which is preliminary data.</text>
</comment>
<feature type="transmembrane region" description="Helical" evidence="9">
    <location>
        <begin position="28"/>
        <end position="53"/>
    </location>
</feature>
<dbReference type="InterPro" id="IPR005807">
    <property type="entry name" value="SecE_bac"/>
</dbReference>
<name>A0A2H0WP65_9BACT</name>
<dbReference type="GO" id="GO:0065002">
    <property type="term" value="P:intracellular protein transmembrane transport"/>
    <property type="evidence" value="ECO:0007669"/>
    <property type="project" value="UniProtKB-UniRule"/>
</dbReference>
<dbReference type="PANTHER" id="PTHR33910">
    <property type="entry name" value="PROTEIN TRANSLOCASE SUBUNIT SECE"/>
    <property type="match status" value="1"/>
</dbReference>
<keyword evidence="4 9" id="KW-0812">Transmembrane</keyword>
<keyword evidence="3 9" id="KW-1003">Cell membrane</keyword>
<evidence type="ECO:0000256" key="9">
    <source>
        <dbReference type="HAMAP-Rule" id="MF_00422"/>
    </source>
</evidence>
<dbReference type="Proteomes" id="UP000230775">
    <property type="component" value="Unassembled WGS sequence"/>
</dbReference>
<evidence type="ECO:0000256" key="5">
    <source>
        <dbReference type="ARBA" id="ARBA00022927"/>
    </source>
</evidence>
<keyword evidence="5 9" id="KW-0653">Protein transport</keyword>
<proteinExistence type="inferred from homology"/>
<evidence type="ECO:0000256" key="4">
    <source>
        <dbReference type="ARBA" id="ARBA00022692"/>
    </source>
</evidence>